<keyword evidence="3" id="KW-0648">Protein biosynthesis</keyword>
<protein>
    <recommendedName>
        <fullName evidence="8">EIF-2B GDP-GTP exchange factor subunit alpha</fullName>
    </recommendedName>
</protein>
<dbReference type="AlphaFoldDB" id="A0A3S4ZSH6"/>
<dbReference type="InterPro" id="IPR037171">
    <property type="entry name" value="NagB/RpiA_transferase-like"/>
</dbReference>
<dbReference type="OrthoDB" id="10249309at2759"/>
<evidence type="ECO:0000313" key="7">
    <source>
        <dbReference type="Proteomes" id="UP000784294"/>
    </source>
</evidence>
<reference evidence="6" key="1">
    <citation type="submission" date="2018-11" db="EMBL/GenBank/DDBJ databases">
        <authorList>
            <consortium name="Pathogen Informatics"/>
        </authorList>
    </citation>
    <scope>NUCLEOTIDE SEQUENCE</scope>
</reference>
<evidence type="ECO:0000313" key="6">
    <source>
        <dbReference type="EMBL" id="VEL10912.1"/>
    </source>
</evidence>
<accession>A0A3S4ZSH6</accession>
<dbReference type="PANTHER" id="PTHR45860">
    <property type="entry name" value="TRANSLATION INITIATION FACTOR EIF-2B SUBUNIT ALPHA"/>
    <property type="match status" value="1"/>
</dbReference>
<dbReference type="InterPro" id="IPR000649">
    <property type="entry name" value="IF-2B-related"/>
</dbReference>
<dbReference type="GO" id="GO:0005085">
    <property type="term" value="F:guanyl-nucleotide exchange factor activity"/>
    <property type="evidence" value="ECO:0007669"/>
    <property type="project" value="TreeGrafter"/>
</dbReference>
<organism evidence="6 7">
    <name type="scientific">Protopolystoma xenopodis</name>
    <dbReference type="NCBI Taxonomy" id="117903"/>
    <lineage>
        <taxon>Eukaryota</taxon>
        <taxon>Metazoa</taxon>
        <taxon>Spiralia</taxon>
        <taxon>Lophotrochozoa</taxon>
        <taxon>Platyhelminthes</taxon>
        <taxon>Monogenea</taxon>
        <taxon>Polyopisthocotylea</taxon>
        <taxon>Polystomatidea</taxon>
        <taxon>Polystomatidae</taxon>
        <taxon>Protopolystoma</taxon>
    </lineage>
</organism>
<dbReference type="GO" id="GO:0005851">
    <property type="term" value="C:eukaryotic translation initiation factor 2B complex"/>
    <property type="evidence" value="ECO:0007669"/>
    <property type="project" value="TreeGrafter"/>
</dbReference>
<proteinExistence type="inferred from homology"/>
<evidence type="ECO:0000256" key="1">
    <source>
        <dbReference type="ARBA" id="ARBA00007251"/>
    </source>
</evidence>
<dbReference type="Gene3D" id="3.40.50.10470">
    <property type="entry name" value="Translation initiation factor eif-2b, domain 2"/>
    <property type="match status" value="1"/>
</dbReference>
<comment type="caution">
    <text evidence="6">The sequence shown here is derived from an EMBL/GenBank/DDBJ whole genome shotgun (WGS) entry which is preliminary data.</text>
</comment>
<comment type="similarity">
    <text evidence="1 4">Belongs to the eIF-2B alpha/beta/delta subunits family.</text>
</comment>
<dbReference type="PANTHER" id="PTHR45860:SF1">
    <property type="entry name" value="TRANSLATION INITIATION FACTOR EIF-2B SUBUNIT ALPHA"/>
    <property type="match status" value="1"/>
</dbReference>
<dbReference type="InterPro" id="IPR051501">
    <property type="entry name" value="eIF2B_alpha/beta/delta"/>
</dbReference>
<keyword evidence="7" id="KW-1185">Reference proteome</keyword>
<sequence>MTHSYLQSSVAACREQIAENALPLIPAGSRLLVHSRSRCVLTVLRAAAARMPGLTCLITESRPENSGLQMFRELTASLPAPSCQLIPDAAVAYFMPQVDAVLLGAEAVVESGGVLNRLGSATVAIVAAECGKPLYVMAESFKFLRCFPLDQLHIPDHFKWPHSAKRSSAKQDSQLSALTPSSGDLGISADSESQHFTTKSEVNFKEASDAWERVIKLRGLEAVEHKLLLPVVDYTSPQFVTFLVTDLGVLTPSAVSDELIKLYL</sequence>
<evidence type="ECO:0000256" key="2">
    <source>
        <dbReference type="ARBA" id="ARBA00022540"/>
    </source>
</evidence>
<keyword evidence="2" id="KW-0396">Initiation factor</keyword>
<feature type="region of interest" description="Disordered" evidence="5">
    <location>
        <begin position="169"/>
        <end position="193"/>
    </location>
</feature>
<evidence type="ECO:0000256" key="5">
    <source>
        <dbReference type="SAM" id="MobiDB-lite"/>
    </source>
</evidence>
<evidence type="ECO:0008006" key="8">
    <source>
        <dbReference type="Google" id="ProtNLM"/>
    </source>
</evidence>
<dbReference type="SUPFAM" id="SSF100950">
    <property type="entry name" value="NagB/RpiA/CoA transferase-like"/>
    <property type="match status" value="1"/>
</dbReference>
<dbReference type="EMBL" id="CAAALY010010280">
    <property type="protein sequence ID" value="VEL10912.1"/>
    <property type="molecule type" value="Genomic_DNA"/>
</dbReference>
<evidence type="ECO:0000256" key="3">
    <source>
        <dbReference type="ARBA" id="ARBA00022917"/>
    </source>
</evidence>
<dbReference type="Pfam" id="PF01008">
    <property type="entry name" value="IF-2B"/>
    <property type="match status" value="1"/>
</dbReference>
<dbReference type="Proteomes" id="UP000784294">
    <property type="component" value="Unassembled WGS sequence"/>
</dbReference>
<feature type="compositionally biased region" description="Polar residues" evidence="5">
    <location>
        <begin position="170"/>
        <end position="182"/>
    </location>
</feature>
<dbReference type="InterPro" id="IPR042529">
    <property type="entry name" value="IF_2B-like_C"/>
</dbReference>
<evidence type="ECO:0000256" key="4">
    <source>
        <dbReference type="RuleBase" id="RU003814"/>
    </source>
</evidence>
<gene>
    <name evidence="6" type="ORF">PXEA_LOCUS4352</name>
</gene>
<dbReference type="GO" id="GO:0003743">
    <property type="term" value="F:translation initiation factor activity"/>
    <property type="evidence" value="ECO:0007669"/>
    <property type="project" value="UniProtKB-KW"/>
</dbReference>
<name>A0A3S4ZSH6_9PLAT</name>